<sequence>MQASDFKPLTKIQESVSAQTLSLTRISQIWTLITTSKSLVLIIRLSRAFNRKCAVLMYTFRPTDHGLAGRQVPLPVRSRCVRPPVGADSAGAAASRSTQRDVASASDYPHCAFKSQCARLCESRRLWQDAQHGDASALAADSPHLLAVQSPGLEWLVSTLARGAHEVRNPLASSIGRFPHASARLDNGVHTSWARHGQWQCAEDGSEETRGKARIGTVFWWIRCRRTLRGRDTCGGHEARLRASYPAVTSGHDVAEGGDYARVEESARSNFFNVVAGRTVCNCREDRGLKQHKLVDYSNV</sequence>
<proteinExistence type="predicted"/>
<dbReference type="AlphaFoldDB" id="A0AAD6TTI7"/>
<name>A0AAD6TTI7_9AGAR</name>
<dbReference type="Proteomes" id="UP001222325">
    <property type="component" value="Unassembled WGS sequence"/>
</dbReference>
<reference evidence="1" key="1">
    <citation type="submission" date="2023-03" db="EMBL/GenBank/DDBJ databases">
        <title>Massive genome expansion in bonnet fungi (Mycena s.s.) driven by repeated elements and novel gene families across ecological guilds.</title>
        <authorList>
            <consortium name="Lawrence Berkeley National Laboratory"/>
            <person name="Harder C.B."/>
            <person name="Miyauchi S."/>
            <person name="Viragh M."/>
            <person name="Kuo A."/>
            <person name="Thoen E."/>
            <person name="Andreopoulos B."/>
            <person name="Lu D."/>
            <person name="Skrede I."/>
            <person name="Drula E."/>
            <person name="Henrissat B."/>
            <person name="Morin E."/>
            <person name="Kohler A."/>
            <person name="Barry K."/>
            <person name="LaButti K."/>
            <person name="Morin E."/>
            <person name="Salamov A."/>
            <person name="Lipzen A."/>
            <person name="Mereny Z."/>
            <person name="Hegedus B."/>
            <person name="Baldrian P."/>
            <person name="Stursova M."/>
            <person name="Weitz H."/>
            <person name="Taylor A."/>
            <person name="Grigoriev I.V."/>
            <person name="Nagy L.G."/>
            <person name="Martin F."/>
            <person name="Kauserud H."/>
        </authorList>
    </citation>
    <scope>NUCLEOTIDE SEQUENCE</scope>
    <source>
        <strain evidence="1">CBHHK173m</strain>
    </source>
</reference>
<gene>
    <name evidence="1" type="ORF">B0H15DRAFT_804759</name>
</gene>
<evidence type="ECO:0000313" key="1">
    <source>
        <dbReference type="EMBL" id="KAJ7078747.1"/>
    </source>
</evidence>
<comment type="caution">
    <text evidence="1">The sequence shown here is derived from an EMBL/GenBank/DDBJ whole genome shotgun (WGS) entry which is preliminary data.</text>
</comment>
<dbReference type="EMBL" id="JARJCN010000064">
    <property type="protein sequence ID" value="KAJ7078747.1"/>
    <property type="molecule type" value="Genomic_DNA"/>
</dbReference>
<protein>
    <submittedName>
        <fullName evidence="1">Uncharacterized protein</fullName>
    </submittedName>
</protein>
<evidence type="ECO:0000313" key="2">
    <source>
        <dbReference type="Proteomes" id="UP001222325"/>
    </source>
</evidence>
<organism evidence="1 2">
    <name type="scientific">Mycena belliarum</name>
    <dbReference type="NCBI Taxonomy" id="1033014"/>
    <lineage>
        <taxon>Eukaryota</taxon>
        <taxon>Fungi</taxon>
        <taxon>Dikarya</taxon>
        <taxon>Basidiomycota</taxon>
        <taxon>Agaricomycotina</taxon>
        <taxon>Agaricomycetes</taxon>
        <taxon>Agaricomycetidae</taxon>
        <taxon>Agaricales</taxon>
        <taxon>Marasmiineae</taxon>
        <taxon>Mycenaceae</taxon>
        <taxon>Mycena</taxon>
    </lineage>
</organism>
<keyword evidence="2" id="KW-1185">Reference proteome</keyword>
<accession>A0AAD6TTI7</accession>